<gene>
    <name evidence="2" type="ORF">ACFQ1U_07090</name>
</gene>
<name>A0ABW3JS26_9FLAO</name>
<protein>
    <submittedName>
        <fullName evidence="2">Uncharacterized protein</fullName>
    </submittedName>
</protein>
<comment type="caution">
    <text evidence="2">The sequence shown here is derived from an EMBL/GenBank/DDBJ whole genome shotgun (WGS) entry which is preliminary data.</text>
</comment>
<reference evidence="3" key="1">
    <citation type="journal article" date="2019" name="Int. J. Syst. Evol. Microbiol.">
        <title>The Global Catalogue of Microorganisms (GCM) 10K type strain sequencing project: providing services to taxonomists for standard genome sequencing and annotation.</title>
        <authorList>
            <consortium name="The Broad Institute Genomics Platform"/>
            <consortium name="The Broad Institute Genome Sequencing Center for Infectious Disease"/>
            <person name="Wu L."/>
            <person name="Ma J."/>
        </authorList>
    </citation>
    <scope>NUCLEOTIDE SEQUENCE [LARGE SCALE GENOMIC DNA]</scope>
    <source>
        <strain evidence="3">CCUG 60527</strain>
    </source>
</reference>
<dbReference type="EMBL" id="JBHTJR010000042">
    <property type="protein sequence ID" value="MFD0992965.1"/>
    <property type="molecule type" value="Genomic_DNA"/>
</dbReference>
<feature type="transmembrane region" description="Helical" evidence="1">
    <location>
        <begin position="46"/>
        <end position="64"/>
    </location>
</feature>
<organism evidence="2 3">
    <name type="scientific">Tenacibaculum geojense</name>
    <dbReference type="NCBI Taxonomy" id="915352"/>
    <lineage>
        <taxon>Bacteria</taxon>
        <taxon>Pseudomonadati</taxon>
        <taxon>Bacteroidota</taxon>
        <taxon>Flavobacteriia</taxon>
        <taxon>Flavobacteriales</taxon>
        <taxon>Flavobacteriaceae</taxon>
        <taxon>Tenacibaculum</taxon>
    </lineage>
</organism>
<dbReference type="Proteomes" id="UP001597062">
    <property type="component" value="Unassembled WGS sequence"/>
</dbReference>
<sequence>MKKIIPYLYIVFGLIILVDTATQLLADKSTYVIIASWKTDDKLTFGAVKALISFVFMAVGYNRLKALRW</sequence>
<keyword evidence="1" id="KW-0812">Transmembrane</keyword>
<evidence type="ECO:0000313" key="2">
    <source>
        <dbReference type="EMBL" id="MFD0992965.1"/>
    </source>
</evidence>
<proteinExistence type="predicted"/>
<keyword evidence="1" id="KW-1133">Transmembrane helix</keyword>
<keyword evidence="1" id="KW-0472">Membrane</keyword>
<accession>A0ABW3JS26</accession>
<evidence type="ECO:0000313" key="3">
    <source>
        <dbReference type="Proteomes" id="UP001597062"/>
    </source>
</evidence>
<evidence type="ECO:0000256" key="1">
    <source>
        <dbReference type="SAM" id="Phobius"/>
    </source>
</evidence>
<feature type="transmembrane region" description="Helical" evidence="1">
    <location>
        <begin position="7"/>
        <end position="26"/>
    </location>
</feature>
<keyword evidence="3" id="KW-1185">Reference proteome</keyword>
<dbReference type="RefSeq" id="WP_386106764.1">
    <property type="nucleotide sequence ID" value="NZ_JBHTJR010000042.1"/>
</dbReference>